<feature type="region of interest" description="Disordered" evidence="4">
    <location>
        <begin position="317"/>
        <end position="398"/>
    </location>
</feature>
<dbReference type="PROSITE" id="PS50297">
    <property type="entry name" value="ANK_REP_REGION"/>
    <property type="match status" value="2"/>
</dbReference>
<feature type="compositionally biased region" description="Polar residues" evidence="4">
    <location>
        <begin position="336"/>
        <end position="353"/>
    </location>
</feature>
<evidence type="ECO:0000256" key="2">
    <source>
        <dbReference type="ARBA" id="ARBA00023043"/>
    </source>
</evidence>
<keyword evidence="6" id="KW-1185">Reference proteome</keyword>
<keyword evidence="2 3" id="KW-0040">ANK repeat</keyword>
<dbReference type="SUPFAM" id="SSF48403">
    <property type="entry name" value="Ankyrin repeat"/>
    <property type="match status" value="1"/>
</dbReference>
<dbReference type="InterPro" id="IPR002110">
    <property type="entry name" value="Ankyrin_rpt"/>
</dbReference>
<dbReference type="AlphaFoldDB" id="A0AAN8IWN3"/>
<proteinExistence type="predicted"/>
<evidence type="ECO:0000313" key="6">
    <source>
        <dbReference type="Proteomes" id="UP001347796"/>
    </source>
</evidence>
<feature type="repeat" description="ANK" evidence="3">
    <location>
        <begin position="105"/>
        <end position="137"/>
    </location>
</feature>
<evidence type="ECO:0000256" key="3">
    <source>
        <dbReference type="PROSITE-ProRule" id="PRU00023"/>
    </source>
</evidence>
<dbReference type="Gene3D" id="1.25.40.20">
    <property type="entry name" value="Ankyrin repeat-containing domain"/>
    <property type="match status" value="2"/>
</dbReference>
<evidence type="ECO:0000256" key="1">
    <source>
        <dbReference type="ARBA" id="ARBA00022737"/>
    </source>
</evidence>
<sequence>MGQAASRQEAFWEACGFGHAKRVERYIEEGIDVNWVSYTHDCCPIHVASQGKPEIVRLLLEQNCNVNVTDIRGNTPLHHAAMKGHSDIMQTLISAGCKIDTEDKNGWTALHNAAYWCHFKAVKVLLKNKCDITITHKDSRTALHEVARSKEKEEITLGEIARLLLQAGSDKDARGSDLGEADFTGLMFASYHGHYEVATAFIEAGCDINCTGSSNNWSALHWAADRGQDELVYLLLEAGIDPTIRAYRGETAADRAKSPEIKETILNAINMFEELKGLDSKCSKTKPGSNTTRNAILTSPAKNKLTNRMVDDIFNKMPPMRVPKASTTKSEHVSDKSSSMDTTNKNTQSSDQMGTDKILSKNITENTTASSDINNVQKIPDSTEVKPSNSITDASPSQITDKIEDKVASSEVNELPNQKTDNCSKVEELSNQICAKIDNSEVSQITNDISDDVVSVESSKTDNLINEIVDTTERLSIDEVKVNTDV</sequence>
<reference evidence="5 6" key="1">
    <citation type="submission" date="2024-01" db="EMBL/GenBank/DDBJ databases">
        <title>The genome of the rayed Mediterranean limpet Patella caerulea (Linnaeus, 1758).</title>
        <authorList>
            <person name="Anh-Thu Weber A."/>
            <person name="Halstead-Nussloch G."/>
        </authorList>
    </citation>
    <scope>NUCLEOTIDE SEQUENCE [LARGE SCALE GENOMIC DNA]</scope>
    <source>
        <strain evidence="5">AATW-2023a</strain>
        <tissue evidence="5">Whole specimen</tissue>
    </source>
</reference>
<dbReference type="SMART" id="SM00248">
    <property type="entry name" value="ANK"/>
    <property type="match status" value="7"/>
</dbReference>
<dbReference type="PRINTS" id="PR01415">
    <property type="entry name" value="ANKYRIN"/>
</dbReference>
<evidence type="ECO:0000256" key="4">
    <source>
        <dbReference type="SAM" id="MobiDB-lite"/>
    </source>
</evidence>
<dbReference type="EMBL" id="JAZGQO010000018">
    <property type="protein sequence ID" value="KAK6167385.1"/>
    <property type="molecule type" value="Genomic_DNA"/>
</dbReference>
<organism evidence="5 6">
    <name type="scientific">Patella caerulea</name>
    <name type="common">Rayed Mediterranean limpet</name>
    <dbReference type="NCBI Taxonomy" id="87958"/>
    <lineage>
        <taxon>Eukaryota</taxon>
        <taxon>Metazoa</taxon>
        <taxon>Spiralia</taxon>
        <taxon>Lophotrochozoa</taxon>
        <taxon>Mollusca</taxon>
        <taxon>Gastropoda</taxon>
        <taxon>Patellogastropoda</taxon>
        <taxon>Patelloidea</taxon>
        <taxon>Patellidae</taxon>
        <taxon>Patella</taxon>
    </lineage>
</organism>
<dbReference type="InterPro" id="IPR036770">
    <property type="entry name" value="Ankyrin_rpt-contain_sf"/>
</dbReference>
<keyword evidence="1" id="KW-0677">Repeat</keyword>
<comment type="caution">
    <text evidence="5">The sequence shown here is derived from an EMBL/GenBank/DDBJ whole genome shotgun (WGS) entry which is preliminary data.</text>
</comment>
<dbReference type="PROSITE" id="PS50088">
    <property type="entry name" value="ANK_REPEAT"/>
    <property type="match status" value="4"/>
</dbReference>
<gene>
    <name evidence="5" type="ORF">SNE40_021425</name>
</gene>
<name>A0AAN8IWN3_PATCE</name>
<feature type="repeat" description="ANK" evidence="3">
    <location>
        <begin position="138"/>
        <end position="176"/>
    </location>
</feature>
<evidence type="ECO:0000313" key="5">
    <source>
        <dbReference type="EMBL" id="KAK6167385.1"/>
    </source>
</evidence>
<protein>
    <submittedName>
        <fullName evidence="5">Uncharacterized protein</fullName>
    </submittedName>
</protein>
<dbReference type="Pfam" id="PF12796">
    <property type="entry name" value="Ank_2"/>
    <property type="match status" value="2"/>
</dbReference>
<feature type="compositionally biased region" description="Polar residues" evidence="4">
    <location>
        <begin position="385"/>
        <end position="398"/>
    </location>
</feature>
<dbReference type="Proteomes" id="UP001347796">
    <property type="component" value="Unassembled WGS sequence"/>
</dbReference>
<feature type="compositionally biased region" description="Polar residues" evidence="4">
    <location>
        <begin position="361"/>
        <end position="377"/>
    </location>
</feature>
<feature type="repeat" description="ANK" evidence="3">
    <location>
        <begin position="215"/>
        <end position="247"/>
    </location>
</feature>
<dbReference type="PANTHER" id="PTHR24171">
    <property type="entry name" value="ANKYRIN REPEAT DOMAIN-CONTAINING PROTEIN 39-RELATED"/>
    <property type="match status" value="1"/>
</dbReference>
<accession>A0AAN8IWN3</accession>
<feature type="repeat" description="ANK" evidence="3">
    <location>
        <begin position="72"/>
        <end position="104"/>
    </location>
</feature>